<dbReference type="Proteomes" id="UP000437824">
    <property type="component" value="Unassembled WGS sequence"/>
</dbReference>
<comment type="caution">
    <text evidence="2">The sequence shown here is derived from an EMBL/GenBank/DDBJ whole genome shotgun (WGS) entry which is preliminary data.</text>
</comment>
<organism evidence="2 3">
    <name type="scientific">Blautia luti DSM 14534 = JCM 17040</name>
    <dbReference type="NCBI Taxonomy" id="649762"/>
    <lineage>
        <taxon>Bacteria</taxon>
        <taxon>Bacillati</taxon>
        <taxon>Bacillota</taxon>
        <taxon>Clostridia</taxon>
        <taxon>Lachnospirales</taxon>
        <taxon>Lachnospiraceae</taxon>
        <taxon>Blautia</taxon>
    </lineage>
</organism>
<evidence type="ECO:0000256" key="1">
    <source>
        <dbReference type="SAM" id="Phobius"/>
    </source>
</evidence>
<sequence length="60" mass="6832">MTILFFVYMAFGYWATGRTIYANKILIGTGMTIFMRRLVMGTILGWILIPIAVIKMLLGK</sequence>
<evidence type="ECO:0000313" key="3">
    <source>
        <dbReference type="Proteomes" id="UP000437824"/>
    </source>
</evidence>
<name>A0A844GGC6_9FIRM</name>
<reference evidence="2 3" key="1">
    <citation type="submission" date="2019-11" db="EMBL/GenBank/DDBJ databases">
        <title>Draft genome sequence of Blautia luti DSM 14534T, isolated from human stool.</title>
        <authorList>
            <person name="Ortiz R."/>
            <person name="Melis-Arcos F."/>
            <person name="Covarrubias P."/>
            <person name="Cardenas J.P."/>
            <person name="Perez-Donoso J."/>
            <person name="Almonacid D."/>
        </authorList>
    </citation>
    <scope>NUCLEOTIDE SEQUENCE [LARGE SCALE GENOMIC DNA]</scope>
    <source>
        <strain evidence="2 3">DSM 14534</strain>
    </source>
</reference>
<feature type="transmembrane region" description="Helical" evidence="1">
    <location>
        <begin position="38"/>
        <end position="58"/>
    </location>
</feature>
<keyword evidence="1" id="KW-1133">Transmembrane helix</keyword>
<feature type="transmembrane region" description="Helical" evidence="1">
    <location>
        <begin position="6"/>
        <end position="26"/>
    </location>
</feature>
<keyword evidence="1" id="KW-0812">Transmembrane</keyword>
<keyword evidence="1" id="KW-0472">Membrane</keyword>
<accession>A0A844GGC6</accession>
<evidence type="ECO:0000313" key="2">
    <source>
        <dbReference type="EMBL" id="MTD59751.1"/>
    </source>
</evidence>
<gene>
    <name evidence="2" type="ORF">GKZ57_00285</name>
</gene>
<dbReference type="RefSeq" id="WP_154779443.1">
    <property type="nucleotide sequence ID" value="NZ_WMBC01000001.1"/>
</dbReference>
<dbReference type="AlphaFoldDB" id="A0A844GGC6"/>
<proteinExistence type="predicted"/>
<protein>
    <submittedName>
        <fullName evidence="2">Uncharacterized protein</fullName>
    </submittedName>
</protein>
<dbReference type="EMBL" id="WMBC01000001">
    <property type="protein sequence ID" value="MTD59751.1"/>
    <property type="molecule type" value="Genomic_DNA"/>
</dbReference>